<sequence length="501" mass="58338">MENLLLKIRKHKIGLHLDNGALRLNVPKNRDVREILEEIKRHKVELIRFIENNQTVNSKFKVIEKAPEKDYYTLSSAQKRMYFLYTLDKTSLSYNMPQAVCLEGDLEIDLLRKVFNTLIARHESLRTVFKIVDEVPVQKILDNQEIDISFFNSTELEVPKKIESFIRPFDLNNGPLIRIGVIRLSQRKHILMLDMHHIITDGVSNGVFINEFMALYTGKTLSPLSVQYKDYAEWQQQDSRQLEISDQKDFWLNLFNEVAQPLNLPTDFKRPRIKGYQGRTISFTLDTEQTKKLKSINEELGSTGFMLFLSMYHILLYKLTNQKDIVIGTPVSGREHEDLNNMIGMFVNTLPLRNELKSEYTFREFLSIIKTNTLACIGNQSYQYESLIDELQVKRDTSRNPLFDVLFSYQNFMEGGLDIPGLKLSLYENDIDISKFDMSLIATEANNEFSLHITYSTELFSSDTIERFISYYKRIVNSIIANVDIKLSDINILSTQEQNQL</sequence>
<dbReference type="GO" id="GO:0003824">
    <property type="term" value="F:catalytic activity"/>
    <property type="evidence" value="ECO:0007669"/>
    <property type="project" value="InterPro"/>
</dbReference>
<dbReference type="EMBL" id="JAERQJ010000021">
    <property type="protein sequence ID" value="MBL0686156.1"/>
    <property type="molecule type" value="Genomic_DNA"/>
</dbReference>
<evidence type="ECO:0000313" key="2">
    <source>
        <dbReference type="EMBL" id="MBL0686156.1"/>
    </source>
</evidence>
<feature type="non-terminal residue" evidence="2">
    <location>
        <position position="501"/>
    </location>
</feature>
<dbReference type="Proteomes" id="UP000651057">
    <property type="component" value="Unassembled WGS sequence"/>
</dbReference>
<proteinExistence type="predicted"/>
<dbReference type="SUPFAM" id="SSF52777">
    <property type="entry name" value="CoA-dependent acyltransferases"/>
    <property type="match status" value="2"/>
</dbReference>
<keyword evidence="3" id="KW-1185">Reference proteome</keyword>
<dbReference type="InterPro" id="IPR044894">
    <property type="entry name" value="TubC_N_sf"/>
</dbReference>
<dbReference type="GO" id="GO:0043041">
    <property type="term" value="P:amino acid activation for nonribosomal peptide biosynthetic process"/>
    <property type="evidence" value="ECO:0007669"/>
    <property type="project" value="TreeGrafter"/>
</dbReference>
<dbReference type="Gene3D" id="1.10.10.1830">
    <property type="entry name" value="Non-ribosomal peptide synthase, adenylation domain"/>
    <property type="match status" value="1"/>
</dbReference>
<dbReference type="GO" id="GO:0044550">
    <property type="term" value="P:secondary metabolite biosynthetic process"/>
    <property type="evidence" value="ECO:0007669"/>
    <property type="project" value="TreeGrafter"/>
</dbReference>
<comment type="caution">
    <text evidence="2">The sequence shown here is derived from an EMBL/GenBank/DDBJ whole genome shotgun (WGS) entry which is preliminary data.</text>
</comment>
<dbReference type="InterPro" id="IPR023213">
    <property type="entry name" value="CAT-like_dom_sf"/>
</dbReference>
<organism evidence="2 3">
    <name type="scientific">Aquimarina mytili</name>
    <dbReference type="NCBI Taxonomy" id="874423"/>
    <lineage>
        <taxon>Bacteria</taxon>
        <taxon>Pseudomonadati</taxon>
        <taxon>Bacteroidota</taxon>
        <taxon>Flavobacteriia</taxon>
        <taxon>Flavobacteriales</taxon>
        <taxon>Flavobacteriaceae</taxon>
        <taxon>Aquimarina</taxon>
    </lineage>
</organism>
<dbReference type="AlphaFoldDB" id="A0A937DDL4"/>
<dbReference type="Gene3D" id="3.30.559.10">
    <property type="entry name" value="Chloramphenicol acetyltransferase-like domain"/>
    <property type="match status" value="1"/>
</dbReference>
<dbReference type="PANTHER" id="PTHR45527:SF14">
    <property type="entry name" value="PLIPASTATIN SYNTHASE SUBUNIT B"/>
    <property type="match status" value="1"/>
</dbReference>
<dbReference type="RefSeq" id="WP_236669195.1">
    <property type="nucleotide sequence ID" value="NZ_JAERQJ010000021.1"/>
</dbReference>
<dbReference type="PANTHER" id="PTHR45527">
    <property type="entry name" value="NONRIBOSOMAL PEPTIDE SYNTHETASE"/>
    <property type="match status" value="1"/>
</dbReference>
<evidence type="ECO:0000259" key="1">
    <source>
        <dbReference type="Pfam" id="PF00668"/>
    </source>
</evidence>
<dbReference type="InterPro" id="IPR001242">
    <property type="entry name" value="Condensation_dom"/>
</dbReference>
<accession>A0A937DDL4</accession>
<reference evidence="2" key="1">
    <citation type="submission" date="2021-01" db="EMBL/GenBank/DDBJ databases">
        <authorList>
            <person name="Zhong Y.L."/>
        </authorList>
    </citation>
    <scope>NUCLEOTIDE SEQUENCE</scope>
    <source>
        <strain evidence="2">KCTC 23302</strain>
    </source>
</reference>
<evidence type="ECO:0000313" key="3">
    <source>
        <dbReference type="Proteomes" id="UP000651057"/>
    </source>
</evidence>
<feature type="domain" description="Condensation" evidence="1">
    <location>
        <begin position="69"/>
        <end position="501"/>
    </location>
</feature>
<dbReference type="Gene3D" id="3.30.559.30">
    <property type="entry name" value="Nonribosomal peptide synthetase, condensation domain"/>
    <property type="match status" value="1"/>
</dbReference>
<dbReference type="CDD" id="cd19531">
    <property type="entry name" value="LCL_NRPS-like"/>
    <property type="match status" value="1"/>
</dbReference>
<protein>
    <recommendedName>
        <fullName evidence="1">Condensation domain-containing protein</fullName>
    </recommendedName>
</protein>
<dbReference type="Pfam" id="PF00668">
    <property type="entry name" value="Condensation"/>
    <property type="match status" value="1"/>
</dbReference>
<dbReference type="GO" id="GO:0031177">
    <property type="term" value="F:phosphopantetheine binding"/>
    <property type="evidence" value="ECO:0007669"/>
    <property type="project" value="TreeGrafter"/>
</dbReference>
<dbReference type="GO" id="GO:0005829">
    <property type="term" value="C:cytosol"/>
    <property type="evidence" value="ECO:0007669"/>
    <property type="project" value="TreeGrafter"/>
</dbReference>
<name>A0A937DDL4_9FLAO</name>
<gene>
    <name evidence="2" type="ORF">JJQ60_21710</name>
</gene>